<evidence type="ECO:0000256" key="1">
    <source>
        <dbReference type="ARBA" id="ARBA00005495"/>
    </source>
</evidence>
<evidence type="ECO:0000256" key="3">
    <source>
        <dbReference type="ARBA" id="ARBA00022833"/>
    </source>
</evidence>
<evidence type="ECO:0000259" key="5">
    <source>
        <dbReference type="PROSITE" id="PS51891"/>
    </source>
</evidence>
<dbReference type="PANTHER" id="PTHR33337:SF39">
    <property type="entry name" value="DUF636 DOMAIN PROTEIN (AFU_ORTHOLOGUE AFUA_6G11530)"/>
    <property type="match status" value="1"/>
</dbReference>
<dbReference type="Proteomes" id="UP001305779">
    <property type="component" value="Unassembled WGS sequence"/>
</dbReference>
<keyword evidence="7" id="KW-1185">Reference proteome</keyword>
<keyword evidence="3" id="KW-0862">Zinc</keyword>
<feature type="domain" description="CENP-V/GFA" evidence="5">
    <location>
        <begin position="5"/>
        <end position="121"/>
    </location>
</feature>
<comment type="caution">
    <text evidence="6">The sequence shown here is derived from an EMBL/GenBank/DDBJ whole genome shotgun (WGS) entry which is preliminary data.</text>
</comment>
<evidence type="ECO:0000313" key="6">
    <source>
        <dbReference type="EMBL" id="KAK4497002.1"/>
    </source>
</evidence>
<dbReference type="InterPro" id="IPR006913">
    <property type="entry name" value="CENP-V/GFA"/>
</dbReference>
<name>A0ABR0E6F6_ZASCE</name>
<evidence type="ECO:0000256" key="4">
    <source>
        <dbReference type="ARBA" id="ARBA00023239"/>
    </source>
</evidence>
<gene>
    <name evidence="6" type="ORF">PRZ48_011451</name>
</gene>
<keyword evidence="4" id="KW-0456">Lyase</keyword>
<proteinExistence type="inferred from homology"/>
<dbReference type="PANTHER" id="PTHR33337">
    <property type="entry name" value="GFA DOMAIN-CONTAINING PROTEIN"/>
    <property type="match status" value="1"/>
</dbReference>
<sequence>MADIFYGSCLCKGVTYSISGRAQMSVLCHCLNCQKSSGSAFQANGFYNKSQFTLLTGANLVTDYHDSAVDAGCTLIRSFCSVCGCNLYTTNPTNPMIKDAIIVMSGCMEKTSEALDAPQMEFYVKRRRDWTGVNGPKTKEFQGMS</sequence>
<dbReference type="InterPro" id="IPR011057">
    <property type="entry name" value="Mss4-like_sf"/>
</dbReference>
<comment type="similarity">
    <text evidence="1">Belongs to the Gfa family.</text>
</comment>
<reference evidence="6 7" key="1">
    <citation type="journal article" date="2023" name="G3 (Bethesda)">
        <title>A chromosome-level genome assembly of Zasmidium syzygii isolated from banana leaves.</title>
        <authorList>
            <person name="van Westerhoven A.C."/>
            <person name="Mehrabi R."/>
            <person name="Talebi R."/>
            <person name="Steentjes M.B.F."/>
            <person name="Corcolon B."/>
            <person name="Chong P.A."/>
            <person name="Kema G.H.J."/>
            <person name="Seidl M.F."/>
        </authorList>
    </citation>
    <scope>NUCLEOTIDE SEQUENCE [LARGE SCALE GENOMIC DNA]</scope>
    <source>
        <strain evidence="6 7">P124</strain>
    </source>
</reference>
<dbReference type="Pfam" id="PF04828">
    <property type="entry name" value="GFA"/>
    <property type="match status" value="1"/>
</dbReference>
<accession>A0ABR0E6F6</accession>
<evidence type="ECO:0000313" key="7">
    <source>
        <dbReference type="Proteomes" id="UP001305779"/>
    </source>
</evidence>
<dbReference type="EMBL" id="JAXOVC010000009">
    <property type="protein sequence ID" value="KAK4497002.1"/>
    <property type="molecule type" value="Genomic_DNA"/>
</dbReference>
<evidence type="ECO:0000256" key="2">
    <source>
        <dbReference type="ARBA" id="ARBA00022723"/>
    </source>
</evidence>
<dbReference type="PROSITE" id="PS51891">
    <property type="entry name" value="CENP_V_GFA"/>
    <property type="match status" value="1"/>
</dbReference>
<keyword evidence="2" id="KW-0479">Metal-binding</keyword>
<dbReference type="SUPFAM" id="SSF51316">
    <property type="entry name" value="Mss4-like"/>
    <property type="match status" value="1"/>
</dbReference>
<dbReference type="Gene3D" id="3.90.1590.10">
    <property type="entry name" value="glutathione-dependent formaldehyde- activating enzyme (gfa)"/>
    <property type="match status" value="1"/>
</dbReference>
<protein>
    <recommendedName>
        <fullName evidence="5">CENP-V/GFA domain-containing protein</fullName>
    </recommendedName>
</protein>
<organism evidence="6 7">
    <name type="scientific">Zasmidium cellare</name>
    <name type="common">Wine cellar mold</name>
    <name type="synonym">Racodium cellare</name>
    <dbReference type="NCBI Taxonomy" id="395010"/>
    <lineage>
        <taxon>Eukaryota</taxon>
        <taxon>Fungi</taxon>
        <taxon>Dikarya</taxon>
        <taxon>Ascomycota</taxon>
        <taxon>Pezizomycotina</taxon>
        <taxon>Dothideomycetes</taxon>
        <taxon>Dothideomycetidae</taxon>
        <taxon>Mycosphaerellales</taxon>
        <taxon>Mycosphaerellaceae</taxon>
        <taxon>Zasmidium</taxon>
    </lineage>
</organism>